<proteinExistence type="predicted"/>
<evidence type="ECO:0000313" key="1">
    <source>
        <dbReference type="EMBL" id="KAF7841048.1"/>
    </source>
</evidence>
<protein>
    <submittedName>
        <fullName evidence="1">Uncharacterized protein</fullName>
    </submittedName>
</protein>
<accession>A0A834XD53</accession>
<dbReference type="AlphaFoldDB" id="A0A834XD53"/>
<dbReference type="Proteomes" id="UP000634136">
    <property type="component" value="Unassembled WGS sequence"/>
</dbReference>
<dbReference type="EMBL" id="JAAIUW010000002">
    <property type="protein sequence ID" value="KAF7841048.1"/>
    <property type="molecule type" value="Genomic_DNA"/>
</dbReference>
<organism evidence="1 2">
    <name type="scientific">Senna tora</name>
    <dbReference type="NCBI Taxonomy" id="362788"/>
    <lineage>
        <taxon>Eukaryota</taxon>
        <taxon>Viridiplantae</taxon>
        <taxon>Streptophyta</taxon>
        <taxon>Embryophyta</taxon>
        <taxon>Tracheophyta</taxon>
        <taxon>Spermatophyta</taxon>
        <taxon>Magnoliopsida</taxon>
        <taxon>eudicotyledons</taxon>
        <taxon>Gunneridae</taxon>
        <taxon>Pentapetalae</taxon>
        <taxon>rosids</taxon>
        <taxon>fabids</taxon>
        <taxon>Fabales</taxon>
        <taxon>Fabaceae</taxon>
        <taxon>Caesalpinioideae</taxon>
        <taxon>Cassia clade</taxon>
        <taxon>Senna</taxon>
    </lineage>
</organism>
<comment type="caution">
    <text evidence="1">The sequence shown here is derived from an EMBL/GenBank/DDBJ whole genome shotgun (WGS) entry which is preliminary data.</text>
</comment>
<keyword evidence="2" id="KW-1185">Reference proteome</keyword>
<name>A0A834XD53_9FABA</name>
<reference evidence="1" key="1">
    <citation type="submission" date="2020-09" db="EMBL/GenBank/DDBJ databases">
        <title>Genome-Enabled Discovery of Anthraquinone Biosynthesis in Senna tora.</title>
        <authorList>
            <person name="Kang S.-H."/>
            <person name="Pandey R.P."/>
            <person name="Lee C.-M."/>
            <person name="Sim J.-S."/>
            <person name="Jeong J.-T."/>
            <person name="Choi B.-S."/>
            <person name="Jung M."/>
            <person name="Ginzburg D."/>
            <person name="Zhao K."/>
            <person name="Won S.Y."/>
            <person name="Oh T.-J."/>
            <person name="Yu Y."/>
            <person name="Kim N.-H."/>
            <person name="Lee O.R."/>
            <person name="Lee T.-H."/>
            <person name="Bashyal P."/>
            <person name="Kim T.-S."/>
            <person name="Lee W.-H."/>
            <person name="Kawkins C."/>
            <person name="Kim C.-K."/>
            <person name="Kim J.S."/>
            <person name="Ahn B.O."/>
            <person name="Rhee S.Y."/>
            <person name="Sohng J.K."/>
        </authorList>
    </citation>
    <scope>NUCLEOTIDE SEQUENCE</scope>
    <source>
        <tissue evidence="1">Leaf</tissue>
    </source>
</reference>
<gene>
    <name evidence="1" type="ORF">G2W53_003346</name>
</gene>
<sequence>MAKIGWALVEGEETLCGREFFVQDINVKTIYFQKLPRRLTSLDYGRVW</sequence>
<evidence type="ECO:0000313" key="2">
    <source>
        <dbReference type="Proteomes" id="UP000634136"/>
    </source>
</evidence>